<evidence type="ECO:0000256" key="5">
    <source>
        <dbReference type="ARBA" id="ARBA00022898"/>
    </source>
</evidence>
<dbReference type="GO" id="GO:0008295">
    <property type="term" value="P:spermidine biosynthetic process"/>
    <property type="evidence" value="ECO:0007669"/>
    <property type="project" value="UniProtKB-KW"/>
</dbReference>
<dbReference type="InterPro" id="IPR005730">
    <property type="entry name" value="Nsp_de-COase"/>
</dbReference>
<comment type="catalytic activity">
    <reaction evidence="9 11">
        <text>carboxyspermidine + H(+) = spermidine + CO2</text>
        <dbReference type="Rhea" id="RHEA:34095"/>
        <dbReference type="ChEBI" id="CHEBI:15378"/>
        <dbReference type="ChEBI" id="CHEBI:16526"/>
        <dbReference type="ChEBI" id="CHEBI:57834"/>
        <dbReference type="ChEBI" id="CHEBI:65072"/>
        <dbReference type="EC" id="4.1.1.96"/>
    </reaction>
</comment>
<keyword evidence="11" id="KW-0963">Cytoplasm</keyword>
<evidence type="ECO:0000313" key="14">
    <source>
        <dbReference type="Proteomes" id="UP000249123"/>
    </source>
</evidence>
<evidence type="ECO:0000256" key="11">
    <source>
        <dbReference type="PIRNR" id="PIRNR038941"/>
    </source>
</evidence>
<protein>
    <recommendedName>
        <fullName evidence="3 11">Carboxynorspermidine/carboxyspermidine decarboxylase</fullName>
        <shortName evidence="11">CANS DC/CAS DC</shortName>
        <shortName evidence="11">CANSDC/CASDC</shortName>
        <ecNumber evidence="2 11">4.1.1.96</ecNumber>
    </recommendedName>
</protein>
<dbReference type="Proteomes" id="UP000249123">
    <property type="component" value="Unassembled WGS sequence"/>
</dbReference>
<dbReference type="InterPro" id="IPR022643">
    <property type="entry name" value="De-COase2_C"/>
</dbReference>
<dbReference type="Gene3D" id="3.20.20.10">
    <property type="entry name" value="Alanine racemase"/>
    <property type="match status" value="1"/>
</dbReference>
<name>A0A062U3S9_9PROT</name>
<evidence type="ECO:0000259" key="12">
    <source>
        <dbReference type="Pfam" id="PF00278"/>
    </source>
</evidence>
<dbReference type="Gene3D" id="2.40.37.10">
    <property type="entry name" value="Lyase, Ornithine Decarboxylase, Chain A, domain 1"/>
    <property type="match status" value="1"/>
</dbReference>
<dbReference type="GO" id="GO:0008836">
    <property type="term" value="F:diaminopimelate decarboxylase activity"/>
    <property type="evidence" value="ECO:0007669"/>
    <property type="project" value="TreeGrafter"/>
</dbReference>
<comment type="subunit">
    <text evidence="11">Homodimer.</text>
</comment>
<proteinExistence type="inferred from homology"/>
<dbReference type="SUPFAM" id="SSF51419">
    <property type="entry name" value="PLP-binding barrel"/>
    <property type="match status" value="1"/>
</dbReference>
<comment type="caution">
    <text evidence="13">The sequence shown here is derived from an EMBL/GenBank/DDBJ whole genome shotgun (WGS) entry which is preliminary data.</text>
</comment>
<dbReference type="PANTHER" id="PTHR43727:SF1">
    <property type="entry name" value="CARBOXYNORSPERMIDINE_CARBOXYSPERMIDINE DECARBOXYLASE"/>
    <property type="match status" value="1"/>
</dbReference>
<comment type="function">
    <text evidence="11">Catalyzes the decarboxylation of carboxynorspermidine and carboxyspermidine.</text>
</comment>
<dbReference type="STRING" id="1280941.HY2_00095"/>
<keyword evidence="4 11" id="KW-0210">Decarboxylase</keyword>
<gene>
    <name evidence="13" type="ORF">HY3_00975</name>
</gene>
<comment type="similarity">
    <text evidence="8 11">Belongs to the Orn/Lys/Arg decarboxylase class-II family. NspC subfamily.</text>
</comment>
<sequence length="381" mass="41739">MTPSPLPDHIPTPCFVLDVARLRKNLEAAQRVREEADCKVLLATKAFSLPAAFPMMTDYLDGTTASGEHEAIMGHESFGKEVHVYSPAYTENEVRRLTEVAQHIYFNSNEQLQRFGDIARDAGAKVGLRVNPGYSNATLGGDLYNPCAPGSRFGEVASKLDEVDWSGVDIFHVHALCESLHEGSVGLINHVADNFGQYIEQVNAVNFGGGHFLNKDGYDVSQLINAIKAFKARFGVEVVLEPGAGLVVNTGELYASVLALHWNEMDLAILDASASTHMPDVLEVPYRPDIIGAGQPGQKAHTYRLGGKTCMTGDVIGDYSFDAPLKPGDTLIFTDQMHYSFVKTNTFNGTPLANLAVRWEDGIVEMLSDFGYEDFRHRLGR</sequence>
<keyword evidence="5 11" id="KW-0663">Pyridoxal phosphate</keyword>
<keyword evidence="7 11" id="KW-0456">Lyase</keyword>
<evidence type="ECO:0000256" key="2">
    <source>
        <dbReference type="ARBA" id="ARBA00012259"/>
    </source>
</evidence>
<comment type="subcellular location">
    <subcellularLocation>
        <location evidence="11">Cytoplasm</location>
    </subcellularLocation>
</comment>
<keyword evidence="11" id="KW-0620">Polyamine biosynthesis</keyword>
<reference evidence="13 14" key="1">
    <citation type="submission" date="2013-04" db="EMBL/GenBank/DDBJ databases">
        <title>Hyphomonas sp. T24B3 Genome Sequencing.</title>
        <authorList>
            <person name="Lai Q."/>
            <person name="Shao Z."/>
        </authorList>
    </citation>
    <scope>NUCLEOTIDE SEQUENCE [LARGE SCALE GENOMIC DNA]</scope>
    <source>
        <strain evidence="13 14">T24B3</strain>
    </source>
</reference>
<dbReference type="GO" id="GO:0005737">
    <property type="term" value="C:cytoplasm"/>
    <property type="evidence" value="ECO:0007669"/>
    <property type="project" value="UniProtKB-SubCell"/>
</dbReference>
<dbReference type="EC" id="4.1.1.96" evidence="2 11"/>
<dbReference type="SUPFAM" id="SSF50621">
    <property type="entry name" value="Alanine racemase C-terminal domain-like"/>
    <property type="match status" value="1"/>
</dbReference>
<dbReference type="NCBIfam" id="TIGR01047">
    <property type="entry name" value="nspC"/>
    <property type="match status" value="1"/>
</dbReference>
<evidence type="ECO:0000256" key="6">
    <source>
        <dbReference type="ARBA" id="ARBA00023066"/>
    </source>
</evidence>
<evidence type="ECO:0000256" key="4">
    <source>
        <dbReference type="ARBA" id="ARBA00022793"/>
    </source>
</evidence>
<feature type="domain" description="Orn/DAP/Arg decarboxylase 2 C-terminal" evidence="12">
    <location>
        <begin position="108"/>
        <end position="335"/>
    </location>
</feature>
<evidence type="ECO:0000256" key="1">
    <source>
        <dbReference type="ARBA" id="ARBA00001933"/>
    </source>
</evidence>
<dbReference type="Pfam" id="PF00278">
    <property type="entry name" value="Orn_DAP_Arg_deC"/>
    <property type="match status" value="1"/>
</dbReference>
<dbReference type="PIRSF" id="PIRSF038941">
    <property type="entry name" value="NspC"/>
    <property type="match status" value="1"/>
</dbReference>
<comment type="cofactor">
    <cofactor evidence="1 11">
        <name>pyridoxal 5'-phosphate</name>
        <dbReference type="ChEBI" id="CHEBI:597326"/>
    </cofactor>
</comment>
<keyword evidence="6 11" id="KW-0745">Spermidine biosynthesis</keyword>
<dbReference type="EMBL" id="AWFB01000001">
    <property type="protein sequence ID" value="RAN36184.1"/>
    <property type="molecule type" value="Genomic_DNA"/>
</dbReference>
<dbReference type="AlphaFoldDB" id="A0A062U3S9"/>
<evidence type="ECO:0000256" key="9">
    <source>
        <dbReference type="ARBA" id="ARBA00047351"/>
    </source>
</evidence>
<evidence type="ECO:0000256" key="3">
    <source>
        <dbReference type="ARBA" id="ARBA00013633"/>
    </source>
</evidence>
<dbReference type="GO" id="GO:0045312">
    <property type="term" value="P:nor-spermidine biosynthetic process"/>
    <property type="evidence" value="ECO:0007669"/>
    <property type="project" value="InterPro"/>
</dbReference>
<dbReference type="CDD" id="cd06829">
    <property type="entry name" value="PLPDE_III_CANSDC"/>
    <property type="match status" value="1"/>
</dbReference>
<organism evidence="13 14">
    <name type="scientific">Hyphomonas pacifica</name>
    <dbReference type="NCBI Taxonomy" id="1280941"/>
    <lineage>
        <taxon>Bacteria</taxon>
        <taxon>Pseudomonadati</taxon>
        <taxon>Pseudomonadota</taxon>
        <taxon>Alphaproteobacteria</taxon>
        <taxon>Hyphomonadales</taxon>
        <taxon>Hyphomonadaceae</taxon>
        <taxon>Hyphomonas</taxon>
    </lineage>
</organism>
<dbReference type="OrthoDB" id="9804410at2"/>
<dbReference type="PANTHER" id="PTHR43727">
    <property type="entry name" value="DIAMINOPIMELATE DECARBOXYLASE"/>
    <property type="match status" value="1"/>
</dbReference>
<evidence type="ECO:0000256" key="8">
    <source>
        <dbReference type="ARBA" id="ARBA00025802"/>
    </source>
</evidence>
<dbReference type="InterPro" id="IPR029066">
    <property type="entry name" value="PLP-binding_barrel"/>
</dbReference>
<comment type="catalytic activity">
    <reaction evidence="10 11">
        <text>carboxynorspermidine + H(+) = norspermidine + CO2</text>
        <dbReference type="Rhea" id="RHEA:34099"/>
        <dbReference type="ChEBI" id="CHEBI:15378"/>
        <dbReference type="ChEBI" id="CHEBI:16526"/>
        <dbReference type="ChEBI" id="CHEBI:57920"/>
        <dbReference type="ChEBI" id="CHEBI:65070"/>
        <dbReference type="EC" id="4.1.1.96"/>
    </reaction>
</comment>
<accession>A0A062U3S9</accession>
<dbReference type="GO" id="GO:0009089">
    <property type="term" value="P:lysine biosynthetic process via diaminopimelate"/>
    <property type="evidence" value="ECO:0007669"/>
    <property type="project" value="TreeGrafter"/>
</dbReference>
<dbReference type="eggNOG" id="COG0019">
    <property type="taxonomic scope" value="Bacteria"/>
</dbReference>
<evidence type="ECO:0000256" key="10">
    <source>
        <dbReference type="ARBA" id="ARBA00047389"/>
    </source>
</evidence>
<keyword evidence="14" id="KW-1185">Reference proteome</keyword>
<evidence type="ECO:0000256" key="7">
    <source>
        <dbReference type="ARBA" id="ARBA00023239"/>
    </source>
</evidence>
<evidence type="ECO:0000313" key="13">
    <source>
        <dbReference type="EMBL" id="RAN36184.1"/>
    </source>
</evidence>
<dbReference type="InterPro" id="IPR009006">
    <property type="entry name" value="Ala_racemase/Decarboxylase_C"/>
</dbReference>
<dbReference type="RefSeq" id="WP_034823485.1">
    <property type="nucleotide sequence ID" value="NZ_AWFA01000001.1"/>
</dbReference>